<name>A0A6S6SKA7_9BACT</name>
<dbReference type="InterPro" id="IPR042297">
    <property type="entry name" value="Antirestriction_sf"/>
</dbReference>
<proteinExistence type="predicted"/>
<gene>
    <name evidence="1" type="ORF">HELGO_WM3334</name>
</gene>
<protein>
    <recommendedName>
        <fullName evidence="2">Antirestriction protein</fullName>
    </recommendedName>
</protein>
<evidence type="ECO:0000313" key="1">
    <source>
        <dbReference type="EMBL" id="CAA6807769.1"/>
    </source>
</evidence>
<reference evidence="1" key="1">
    <citation type="submission" date="2020-01" db="EMBL/GenBank/DDBJ databases">
        <authorList>
            <person name="Meier V. D."/>
            <person name="Meier V D."/>
        </authorList>
    </citation>
    <scope>NUCLEOTIDE SEQUENCE</scope>
    <source>
        <strain evidence="1">HLG_WM_MAG_01</strain>
    </source>
</reference>
<organism evidence="1">
    <name type="scientific">uncultured Sulfurovum sp</name>
    <dbReference type="NCBI Taxonomy" id="269237"/>
    <lineage>
        <taxon>Bacteria</taxon>
        <taxon>Pseudomonadati</taxon>
        <taxon>Campylobacterota</taxon>
        <taxon>Epsilonproteobacteria</taxon>
        <taxon>Campylobacterales</taxon>
        <taxon>Sulfurovaceae</taxon>
        <taxon>Sulfurovum</taxon>
        <taxon>environmental samples</taxon>
    </lineage>
</organism>
<sequence length="146" mass="17092">MHYTLTKIEDNKRLDFLPKYFKGVALIQFEHFLYTVAEEKIKEYHGGFWDFYEIDIAGKKAPLMVLSTKSPTLTLHGFSEDIVVNAFTASLAVFSMALNHFMFHCSRNEKLLASLTNTYMTLNDYMYGDFEKKEEIDIARLYQFLD</sequence>
<dbReference type="AlphaFoldDB" id="A0A6S6SKA7"/>
<dbReference type="EMBL" id="CACVAS010000047">
    <property type="protein sequence ID" value="CAA6807769.1"/>
    <property type="molecule type" value="Genomic_DNA"/>
</dbReference>
<accession>A0A6S6SKA7</accession>
<dbReference type="Gene3D" id="3.30.70.3580">
    <property type="entry name" value="Antirestriction protein"/>
    <property type="match status" value="1"/>
</dbReference>
<evidence type="ECO:0008006" key="2">
    <source>
        <dbReference type="Google" id="ProtNLM"/>
    </source>
</evidence>